<dbReference type="Proteomes" id="UP000266643">
    <property type="component" value="Unassembled WGS sequence"/>
</dbReference>
<name>A0A397CZ04_APHAT</name>
<sequence length="223" mass="25180">MLLRWRRHVQRRALPAGPATSTRASTTIDTDGLPGLCHRSQTSSAKNNVVSMQDLLASNPQRNWELSFNWERALQWWPQAAWKDALGPSFKAEHSRLAALLQQNGPSNHYYLLRRHPELAKDVLQLVVDSTKAFPYVNPLHRDMDIIKVALFVPSIFDRSYEEPAGYAWFRRHQVPLGAISIGHMMQFLRPGQPHANMETFQQVYADAVDAGGVASLVGRICA</sequence>
<organism evidence="4 5">
    <name type="scientific">Aphanomyces astaci</name>
    <name type="common">Crayfish plague agent</name>
    <dbReference type="NCBI Taxonomy" id="112090"/>
    <lineage>
        <taxon>Eukaryota</taxon>
        <taxon>Sar</taxon>
        <taxon>Stramenopiles</taxon>
        <taxon>Oomycota</taxon>
        <taxon>Saprolegniomycetes</taxon>
        <taxon>Saprolegniales</taxon>
        <taxon>Verrucalvaceae</taxon>
        <taxon>Aphanomyces</taxon>
    </lineage>
</organism>
<evidence type="ECO:0000313" key="6">
    <source>
        <dbReference type="Proteomes" id="UP000266643"/>
    </source>
</evidence>
<evidence type="ECO:0000256" key="1">
    <source>
        <dbReference type="SAM" id="MobiDB-lite"/>
    </source>
</evidence>
<dbReference type="VEuPathDB" id="FungiDB:H257_18501"/>
<dbReference type="Proteomes" id="UP000283543">
    <property type="component" value="Unassembled WGS sequence"/>
</dbReference>
<evidence type="ECO:0000313" key="7">
    <source>
        <dbReference type="Proteomes" id="UP000283543"/>
    </source>
</evidence>
<dbReference type="AlphaFoldDB" id="A0A397CZ04"/>
<feature type="region of interest" description="Disordered" evidence="1">
    <location>
        <begin position="13"/>
        <end position="33"/>
    </location>
</feature>
<dbReference type="Proteomes" id="UP000265716">
    <property type="component" value="Unassembled WGS sequence"/>
</dbReference>
<dbReference type="EMBL" id="QUTC01005780">
    <property type="protein sequence ID" value="RHY55839.1"/>
    <property type="molecule type" value="Genomic_DNA"/>
</dbReference>
<gene>
    <name evidence="2" type="ORF">DYB30_004223</name>
    <name evidence="3" type="ORF">DYB34_009778</name>
    <name evidence="4" type="ORF">DYB38_003909</name>
</gene>
<reference evidence="5 6" key="1">
    <citation type="submission" date="2018-08" db="EMBL/GenBank/DDBJ databases">
        <title>Aphanomyces genome sequencing and annotation.</title>
        <authorList>
            <person name="Minardi D."/>
            <person name="Oidtmann B."/>
            <person name="Van Der Giezen M."/>
            <person name="Studholme D.J."/>
        </authorList>
    </citation>
    <scope>NUCLEOTIDE SEQUENCE [LARGE SCALE GENOMIC DNA]</scope>
    <source>
        <strain evidence="2 6">D2</strain>
        <strain evidence="4 5">SA</strain>
        <strain evidence="3 7">Si</strain>
    </source>
</reference>
<feature type="compositionally biased region" description="Polar residues" evidence="1">
    <location>
        <begin position="19"/>
        <end position="29"/>
    </location>
</feature>
<accession>A0A397CZ04</accession>
<proteinExistence type="predicted"/>
<evidence type="ECO:0000313" key="2">
    <source>
        <dbReference type="EMBL" id="RHY38563.1"/>
    </source>
</evidence>
<evidence type="ECO:0000313" key="5">
    <source>
        <dbReference type="Proteomes" id="UP000265716"/>
    </source>
</evidence>
<evidence type="ECO:0000313" key="4">
    <source>
        <dbReference type="EMBL" id="RHY55839.1"/>
    </source>
</evidence>
<protein>
    <submittedName>
        <fullName evidence="4">Uncharacterized protein</fullName>
    </submittedName>
</protein>
<dbReference type="EMBL" id="QUTB01006828">
    <property type="protein sequence ID" value="RHY48405.1"/>
    <property type="molecule type" value="Genomic_DNA"/>
</dbReference>
<dbReference type="EMBL" id="QUTD01012170">
    <property type="protein sequence ID" value="RHY38563.1"/>
    <property type="molecule type" value="Genomic_DNA"/>
</dbReference>
<evidence type="ECO:0000313" key="3">
    <source>
        <dbReference type="EMBL" id="RHY48405.1"/>
    </source>
</evidence>
<comment type="caution">
    <text evidence="4">The sequence shown here is derived from an EMBL/GenBank/DDBJ whole genome shotgun (WGS) entry which is preliminary data.</text>
</comment>